<dbReference type="EMBL" id="CP027668">
    <property type="protein sequence ID" value="AVO46405.1"/>
    <property type="molecule type" value="Genomic_DNA"/>
</dbReference>
<dbReference type="Proteomes" id="UP000237889">
    <property type="component" value="Chromosome"/>
</dbReference>
<dbReference type="Gene3D" id="1.10.3480.10">
    <property type="entry name" value="TorD-like"/>
    <property type="match status" value="1"/>
</dbReference>
<dbReference type="SUPFAM" id="SSF89155">
    <property type="entry name" value="TorD-like"/>
    <property type="match status" value="1"/>
</dbReference>
<dbReference type="GO" id="GO:0051131">
    <property type="term" value="P:chaperone-mediated protein complex assembly"/>
    <property type="evidence" value="ECO:0007669"/>
    <property type="project" value="InterPro"/>
</dbReference>
<dbReference type="GO" id="GO:0016530">
    <property type="term" value="F:metallochaperone activity"/>
    <property type="evidence" value="ECO:0007669"/>
    <property type="project" value="TreeGrafter"/>
</dbReference>
<protein>
    <submittedName>
        <fullName evidence="2">Nitrate reductase molybdenum cofactor assembly chaperone</fullName>
    </submittedName>
</protein>
<dbReference type="InterPro" id="IPR036411">
    <property type="entry name" value="TorD-like_sf"/>
</dbReference>
<keyword evidence="3" id="KW-1185">Reference proteome</keyword>
<dbReference type="AlphaFoldDB" id="A0A2S0NE23"/>
<dbReference type="PANTHER" id="PTHR43680:SF2">
    <property type="entry name" value="NITRATE REDUCTASE MOLYBDENUM COFACTOR ASSEMBLY CHAPERONE NARJ"/>
    <property type="match status" value="1"/>
</dbReference>
<dbReference type="OrthoDB" id="8478585at2"/>
<evidence type="ECO:0000313" key="3">
    <source>
        <dbReference type="Proteomes" id="UP000237889"/>
    </source>
</evidence>
<accession>A0A2S0NE23</accession>
<dbReference type="InterPro" id="IPR003765">
    <property type="entry name" value="NO3_reductase_chaperone_NarJ"/>
</dbReference>
<dbReference type="RefSeq" id="WP_106749745.1">
    <property type="nucleotide sequence ID" value="NZ_CP027668.1"/>
</dbReference>
<name>A0A2S0NE23_9HYPH</name>
<organism evidence="2 3">
    <name type="scientific">Phreatobacter cathodiphilus</name>
    <dbReference type="NCBI Taxonomy" id="1868589"/>
    <lineage>
        <taxon>Bacteria</taxon>
        <taxon>Pseudomonadati</taxon>
        <taxon>Pseudomonadota</taxon>
        <taxon>Alphaproteobacteria</taxon>
        <taxon>Hyphomicrobiales</taxon>
        <taxon>Phreatobacteraceae</taxon>
        <taxon>Phreatobacter</taxon>
    </lineage>
</organism>
<sequence>MKTFKVLSALAAYPVQEMIAAIPAMRAVLAKEGLVPASSLRLIEPLLTDLADGDIMEQQERYVFLFDRTRSLSLHLFEHVHGESRDRGQAMVDLKRLYEEAGFDLNTSELPDYIPAFLEYLSLRPAGEAVSLLGETVHILITLAQRLEKRSSPYAGLFRTMVALSKARPKAEDMAAIVADDGIEADDLEALDAVWQEEEVTFGPGAATAACGKDALGAKLRAANRPAEGMPPPVTAGVRTVVTHNRLPIA</sequence>
<evidence type="ECO:0000256" key="1">
    <source>
        <dbReference type="ARBA" id="ARBA00023063"/>
    </source>
</evidence>
<dbReference type="GO" id="GO:0051082">
    <property type="term" value="F:unfolded protein binding"/>
    <property type="evidence" value="ECO:0007669"/>
    <property type="project" value="InterPro"/>
</dbReference>
<dbReference type="GO" id="GO:0042128">
    <property type="term" value="P:nitrate assimilation"/>
    <property type="evidence" value="ECO:0007669"/>
    <property type="project" value="UniProtKB-KW"/>
</dbReference>
<dbReference type="InterPro" id="IPR020945">
    <property type="entry name" value="DMSO/NO3_reduct_chaperone"/>
</dbReference>
<evidence type="ECO:0000313" key="2">
    <source>
        <dbReference type="EMBL" id="AVO46405.1"/>
    </source>
</evidence>
<dbReference type="Pfam" id="PF02613">
    <property type="entry name" value="Nitrate_red_del"/>
    <property type="match status" value="1"/>
</dbReference>
<keyword evidence="1" id="KW-0534">Nitrate assimilation</keyword>
<proteinExistence type="predicted"/>
<dbReference type="NCBIfam" id="TIGR00684">
    <property type="entry name" value="narJ"/>
    <property type="match status" value="1"/>
</dbReference>
<dbReference type="PANTHER" id="PTHR43680">
    <property type="entry name" value="NITRATE REDUCTASE MOLYBDENUM COFACTOR ASSEMBLY CHAPERONE"/>
    <property type="match status" value="1"/>
</dbReference>
<reference evidence="2 3" key="1">
    <citation type="submission" date="2018-03" db="EMBL/GenBank/DDBJ databases">
        <title>Genome sequencing of Phreatobacter sp.</title>
        <authorList>
            <person name="Kim S.-J."/>
            <person name="Heo J."/>
            <person name="Kwon S.-W."/>
        </authorList>
    </citation>
    <scope>NUCLEOTIDE SEQUENCE [LARGE SCALE GENOMIC DNA]</scope>
    <source>
        <strain evidence="2 3">S-12</strain>
    </source>
</reference>
<gene>
    <name evidence="2" type="primary">narJ</name>
    <name evidence="2" type="ORF">C6569_15840</name>
</gene>
<dbReference type="KEGG" id="phr:C6569_15840"/>